<dbReference type="EMBL" id="ABOX02000016">
    <property type="protein sequence ID" value="EEF60492.1"/>
    <property type="molecule type" value="Genomic_DNA"/>
</dbReference>
<keyword evidence="2" id="KW-1185">Reference proteome</keyword>
<name>B9XHZ9_PEDPL</name>
<sequence>MGDNFPTLYLIKTLLNGCKKFKTMRDVVECGILRHSLDSFQGNLLVAHINRMPESGVFGNLKCTCTESNRTSGRGDAKTFYRRDYLEP</sequence>
<organism evidence="1 2">
    <name type="scientific">Pedosphaera parvula (strain Ellin514)</name>
    <dbReference type="NCBI Taxonomy" id="320771"/>
    <lineage>
        <taxon>Bacteria</taxon>
        <taxon>Pseudomonadati</taxon>
        <taxon>Verrucomicrobiota</taxon>
        <taxon>Pedosphaerae</taxon>
        <taxon>Pedosphaerales</taxon>
        <taxon>Pedosphaeraceae</taxon>
        <taxon>Pedosphaera</taxon>
    </lineage>
</organism>
<dbReference type="STRING" id="320771.Cflav_PD3462"/>
<comment type="caution">
    <text evidence="1">The sequence shown here is derived from an EMBL/GenBank/DDBJ whole genome shotgun (WGS) entry which is preliminary data.</text>
</comment>
<evidence type="ECO:0000313" key="2">
    <source>
        <dbReference type="Proteomes" id="UP000003688"/>
    </source>
</evidence>
<accession>B9XHZ9</accession>
<dbReference type="Proteomes" id="UP000003688">
    <property type="component" value="Unassembled WGS sequence"/>
</dbReference>
<dbReference type="AlphaFoldDB" id="B9XHZ9"/>
<protein>
    <submittedName>
        <fullName evidence="1">Uncharacterized protein</fullName>
    </submittedName>
</protein>
<gene>
    <name evidence="1" type="ORF">Cflav_PD3462</name>
</gene>
<evidence type="ECO:0000313" key="1">
    <source>
        <dbReference type="EMBL" id="EEF60492.1"/>
    </source>
</evidence>
<reference evidence="1 2" key="1">
    <citation type="journal article" date="2011" name="J. Bacteriol.">
        <title>Genome sequence of 'Pedosphaera parvula' Ellin514, an aerobic Verrucomicrobial isolate from pasture soil.</title>
        <authorList>
            <person name="Kant R."/>
            <person name="van Passel M.W."/>
            <person name="Sangwan P."/>
            <person name="Palva A."/>
            <person name="Lucas S."/>
            <person name="Copeland A."/>
            <person name="Lapidus A."/>
            <person name="Glavina Del Rio T."/>
            <person name="Dalin E."/>
            <person name="Tice H."/>
            <person name="Bruce D."/>
            <person name="Goodwin L."/>
            <person name="Pitluck S."/>
            <person name="Chertkov O."/>
            <person name="Larimer F.W."/>
            <person name="Land M.L."/>
            <person name="Hauser L."/>
            <person name="Brettin T.S."/>
            <person name="Detter J.C."/>
            <person name="Han S."/>
            <person name="de Vos W.M."/>
            <person name="Janssen P.H."/>
            <person name="Smidt H."/>
        </authorList>
    </citation>
    <scope>NUCLEOTIDE SEQUENCE [LARGE SCALE GENOMIC DNA]</scope>
    <source>
        <strain evidence="1 2">Ellin514</strain>
    </source>
</reference>
<proteinExistence type="predicted"/>